<dbReference type="PANTHER" id="PTHR43244:SF2">
    <property type="entry name" value="CONSERVED HYPOTHETICAL ALANINE AND PROLINE-RICH PROTEIN"/>
    <property type="match status" value="1"/>
</dbReference>
<evidence type="ECO:0000313" key="2">
    <source>
        <dbReference type="EMBL" id="MDH6213023.1"/>
    </source>
</evidence>
<name>A0ABT6L9M2_9ACTN</name>
<dbReference type="InterPro" id="IPR036661">
    <property type="entry name" value="Luciferase-like_sf"/>
</dbReference>
<sequence length="301" mass="31936">MTVAVEAGLGRVGIWTASLDAVPPAAAGQIAAELEAQGWGTLWFGEAYGREAFTQAGLLLAATGRMRVATGIANIWARDAVAANAASRTLAAAHDGRFVLGLGVSHRPLVERVRGGSYAKPVAAMREYLTAMADATFYAAEADAARPPVLIAALGPRMLEAARELADGSHPYLVTPEQTAEVRAALGPDKLVAVEMGAVLTEDRETALRRAHTHLEIYTGLPNYRNNWLRGGFDETDLGRGGSDRLAEALIAWGDEAAILRRVREHLAAGADHVCVQVLMESAFEVPTEPWRELAPALVGA</sequence>
<comment type="caution">
    <text evidence="2">The sequence shown here is derived from an EMBL/GenBank/DDBJ whole genome shotgun (WGS) entry which is preliminary data.</text>
</comment>
<dbReference type="Gene3D" id="3.20.20.30">
    <property type="entry name" value="Luciferase-like domain"/>
    <property type="match status" value="1"/>
</dbReference>
<dbReference type="SUPFAM" id="SSF51679">
    <property type="entry name" value="Bacterial luciferase-like"/>
    <property type="match status" value="1"/>
</dbReference>
<evidence type="ECO:0000259" key="1">
    <source>
        <dbReference type="Pfam" id="PF00296"/>
    </source>
</evidence>
<reference evidence="2 3" key="1">
    <citation type="submission" date="2023-04" db="EMBL/GenBank/DDBJ databases">
        <title>Forest soil microbial communities from Buena Vista Peninsula, Colon Province, Panama.</title>
        <authorList>
            <person name="Bouskill N."/>
        </authorList>
    </citation>
    <scope>NUCLEOTIDE SEQUENCE [LARGE SCALE GENOMIC DNA]</scope>
    <source>
        <strain evidence="2 3">GGS1</strain>
    </source>
</reference>
<gene>
    <name evidence="2" type="ORF">M2283_000302</name>
</gene>
<dbReference type="EMBL" id="JARXVH010000001">
    <property type="protein sequence ID" value="MDH6213023.1"/>
    <property type="molecule type" value="Genomic_DNA"/>
</dbReference>
<evidence type="ECO:0000313" key="3">
    <source>
        <dbReference type="Proteomes" id="UP001160499"/>
    </source>
</evidence>
<dbReference type="InterPro" id="IPR050564">
    <property type="entry name" value="F420-G6PD/mer"/>
</dbReference>
<dbReference type="InterPro" id="IPR011251">
    <property type="entry name" value="Luciferase-like_dom"/>
</dbReference>
<dbReference type="NCBIfam" id="TIGR03620">
    <property type="entry name" value="F420_MSMEG_4141"/>
    <property type="match status" value="1"/>
</dbReference>
<dbReference type="InterPro" id="IPR019922">
    <property type="entry name" value="Lucif-like_OxRdatse_MSMEG_4141"/>
</dbReference>
<proteinExistence type="predicted"/>
<organism evidence="2 3">
    <name type="scientific">Streptomyces pseudovenezuelae</name>
    <dbReference type="NCBI Taxonomy" id="67350"/>
    <lineage>
        <taxon>Bacteria</taxon>
        <taxon>Bacillati</taxon>
        <taxon>Actinomycetota</taxon>
        <taxon>Actinomycetes</taxon>
        <taxon>Kitasatosporales</taxon>
        <taxon>Streptomycetaceae</taxon>
        <taxon>Streptomyces</taxon>
        <taxon>Streptomyces aurantiacus group</taxon>
    </lineage>
</organism>
<dbReference type="Pfam" id="PF00296">
    <property type="entry name" value="Bac_luciferase"/>
    <property type="match status" value="1"/>
</dbReference>
<dbReference type="PANTHER" id="PTHR43244">
    <property type="match status" value="1"/>
</dbReference>
<keyword evidence="3" id="KW-1185">Reference proteome</keyword>
<dbReference type="Proteomes" id="UP001160499">
    <property type="component" value="Unassembled WGS sequence"/>
</dbReference>
<accession>A0ABT6L9M2</accession>
<dbReference type="CDD" id="cd01097">
    <property type="entry name" value="Tetrahydromethanopterin_reductase"/>
    <property type="match status" value="1"/>
</dbReference>
<protein>
    <submittedName>
        <fullName evidence="2">F420-dependent oxidoreductase</fullName>
    </submittedName>
</protein>
<dbReference type="RefSeq" id="WP_280874067.1">
    <property type="nucleotide sequence ID" value="NZ_JARXVH010000001.1"/>
</dbReference>
<feature type="domain" description="Luciferase-like" evidence="1">
    <location>
        <begin position="21"/>
        <end position="271"/>
    </location>
</feature>